<dbReference type="OMA" id="CLARDDM"/>
<evidence type="ECO:0000256" key="1">
    <source>
        <dbReference type="SAM" id="MobiDB-lite"/>
    </source>
</evidence>
<feature type="region of interest" description="Disordered" evidence="1">
    <location>
        <begin position="78"/>
        <end position="118"/>
    </location>
</feature>
<dbReference type="OrthoDB" id="5286775at2759"/>
<protein>
    <submittedName>
        <fullName evidence="2">Uncharacterized protein</fullName>
    </submittedName>
</protein>
<organism evidence="2 3">
    <name type="scientific">Thermothelomyces thermophilus (strain ATCC 42464 / BCRC 31852 / DSM 1799)</name>
    <name type="common">Sporotrichum thermophile</name>
    <dbReference type="NCBI Taxonomy" id="573729"/>
    <lineage>
        <taxon>Eukaryota</taxon>
        <taxon>Fungi</taxon>
        <taxon>Dikarya</taxon>
        <taxon>Ascomycota</taxon>
        <taxon>Pezizomycotina</taxon>
        <taxon>Sordariomycetes</taxon>
        <taxon>Sordariomycetidae</taxon>
        <taxon>Sordariales</taxon>
        <taxon>Chaetomiaceae</taxon>
        <taxon>Thermothelomyces</taxon>
    </lineage>
</organism>
<dbReference type="InParanoid" id="G2Q2J1"/>
<name>G2Q2J1_THET4</name>
<feature type="compositionally biased region" description="Acidic residues" evidence="1">
    <location>
        <begin position="96"/>
        <end position="108"/>
    </location>
</feature>
<dbReference type="RefSeq" id="XP_003660361.1">
    <property type="nucleotide sequence ID" value="XM_003660313.1"/>
</dbReference>
<dbReference type="HOGENOM" id="CLU_042062_0_0_1"/>
<feature type="region of interest" description="Disordered" evidence="1">
    <location>
        <begin position="272"/>
        <end position="296"/>
    </location>
</feature>
<keyword evidence="3" id="KW-1185">Reference proteome</keyword>
<dbReference type="AlphaFoldDB" id="G2Q2J1"/>
<dbReference type="Proteomes" id="UP000007322">
    <property type="component" value="Chromosome 1"/>
</dbReference>
<proteinExistence type="predicted"/>
<sequence length="435" mass="48530">MMDTITALGDLEMSSPYSQATDVDMQDTNWTRKTGDDMTEDDMSCDSPCLPSIEADDDAALRGGVIAPAPNLAWAQKAALASHQKPQTGYAGPGADDGDSDELSEDDTNSTSSDWDSYGTLPLTLDEYESVVDRIEGSEDWNEDQRKLHKLIYLRGLHPMMPSWWRLSFKMWGVTQPHLDDVFTPMHSKKRVAIHAYGNEVAAGKAMESLFYLSQVVTDYEEIGYQDKIAKAVVRCIRGYIKWAMRDAGIDMRKTLLNILVRAYPPDFRGGDEYDSEGSDFAPSPVSSNEEQEGDLDETGIGIDDVALEAAEAQRARRFTRAVSRDLESRLLSLGQHWRNLLRDQQGKGFIARPPTLYAFAIIQHIAMLASHDPSSPTNSVVVLEQIRLNDRGQWLWNALSIALPVNMARDALNRMWDTGVIVAEHKDSDPDPDL</sequence>
<accession>G2Q2J1</accession>
<evidence type="ECO:0000313" key="3">
    <source>
        <dbReference type="Proteomes" id="UP000007322"/>
    </source>
</evidence>
<dbReference type="EMBL" id="CP003002">
    <property type="protein sequence ID" value="AEO55116.1"/>
    <property type="molecule type" value="Genomic_DNA"/>
</dbReference>
<dbReference type="KEGG" id="mtm:MYCTH_2298579"/>
<dbReference type="GeneID" id="11508181"/>
<dbReference type="eggNOG" id="ENOG502S7BG">
    <property type="taxonomic scope" value="Eukaryota"/>
</dbReference>
<reference evidence="2 3" key="1">
    <citation type="journal article" date="2011" name="Nat. Biotechnol.">
        <title>Comparative genomic analysis of the thermophilic biomass-degrading fungi Myceliophthora thermophila and Thielavia terrestris.</title>
        <authorList>
            <person name="Berka R.M."/>
            <person name="Grigoriev I.V."/>
            <person name="Otillar R."/>
            <person name="Salamov A."/>
            <person name="Grimwood J."/>
            <person name="Reid I."/>
            <person name="Ishmael N."/>
            <person name="John T."/>
            <person name="Darmond C."/>
            <person name="Moisan M.-C."/>
            <person name="Henrissat B."/>
            <person name="Coutinho P.M."/>
            <person name="Lombard V."/>
            <person name="Natvig D.O."/>
            <person name="Lindquist E."/>
            <person name="Schmutz J."/>
            <person name="Lucas S."/>
            <person name="Harris P."/>
            <person name="Powlowski J."/>
            <person name="Bellemare A."/>
            <person name="Taylor D."/>
            <person name="Butler G."/>
            <person name="de Vries R.P."/>
            <person name="Allijn I.E."/>
            <person name="van den Brink J."/>
            <person name="Ushinsky S."/>
            <person name="Storms R."/>
            <person name="Powell A.J."/>
            <person name="Paulsen I.T."/>
            <person name="Elbourne L.D.H."/>
            <person name="Baker S.E."/>
            <person name="Magnuson J."/>
            <person name="LaBoissiere S."/>
            <person name="Clutterbuck A.J."/>
            <person name="Martinez D."/>
            <person name="Wogulis M."/>
            <person name="de Leon A.L."/>
            <person name="Rey M.W."/>
            <person name="Tsang A."/>
        </authorList>
    </citation>
    <scope>NUCLEOTIDE SEQUENCE [LARGE SCALE GENOMIC DNA]</scope>
    <source>
        <strain evidence="3">ATCC 42464 / BCRC 31852 / DSM 1799</strain>
    </source>
</reference>
<gene>
    <name evidence="2" type="ORF">MYCTH_2298579</name>
</gene>
<evidence type="ECO:0000313" key="2">
    <source>
        <dbReference type="EMBL" id="AEO55116.1"/>
    </source>
</evidence>
<dbReference type="VEuPathDB" id="FungiDB:MYCTH_2298579"/>